<feature type="region of interest" description="Disordered" evidence="1">
    <location>
        <begin position="1"/>
        <end position="53"/>
    </location>
</feature>
<evidence type="ECO:0000256" key="1">
    <source>
        <dbReference type="SAM" id="MobiDB-lite"/>
    </source>
</evidence>
<organism evidence="2">
    <name type="scientific">anaerobic digester metagenome</name>
    <dbReference type="NCBI Taxonomy" id="1263854"/>
    <lineage>
        <taxon>unclassified sequences</taxon>
        <taxon>metagenomes</taxon>
        <taxon>ecological metagenomes</taxon>
    </lineage>
</organism>
<dbReference type="Gene3D" id="3.30.160.170">
    <property type="entry name" value="FlaG-like"/>
    <property type="match status" value="1"/>
</dbReference>
<dbReference type="InterPro" id="IPR035924">
    <property type="entry name" value="FlaG-like_sf"/>
</dbReference>
<reference evidence="2" key="1">
    <citation type="submission" date="2019-03" db="EMBL/GenBank/DDBJ databases">
        <authorList>
            <person name="Hao L."/>
        </authorList>
    </citation>
    <scope>NUCLEOTIDE SEQUENCE</scope>
</reference>
<dbReference type="Pfam" id="PF03646">
    <property type="entry name" value="FlaG"/>
    <property type="match status" value="1"/>
</dbReference>
<dbReference type="AlphaFoldDB" id="A0A485M3C9"/>
<dbReference type="SUPFAM" id="SSF160214">
    <property type="entry name" value="FlaG-like"/>
    <property type="match status" value="1"/>
</dbReference>
<sequence>MKIESIRPIPIDPVMREKIDSGSPATAQVSRTKGKETSQPQRPLQNDSQSADEIQQDIAKINDQLESMNRSIRFSIDEGTKDIVVRVVDENTGELVMQIPPDEMLRLRERLSEMSGLLVREHV</sequence>
<dbReference type="InterPro" id="IPR005186">
    <property type="entry name" value="FlaG"/>
</dbReference>
<dbReference type="PANTHER" id="PTHR37166">
    <property type="entry name" value="PROTEIN FLAG"/>
    <property type="match status" value="1"/>
</dbReference>
<evidence type="ECO:0000313" key="2">
    <source>
        <dbReference type="EMBL" id="VFU17023.1"/>
    </source>
</evidence>
<keyword evidence="2" id="KW-0969">Cilium</keyword>
<gene>
    <name evidence="2" type="ORF">SCFA_60033</name>
</gene>
<dbReference type="EMBL" id="CAADRM010000125">
    <property type="protein sequence ID" value="VFU17023.1"/>
    <property type="molecule type" value="Genomic_DNA"/>
</dbReference>
<proteinExistence type="predicted"/>
<protein>
    <submittedName>
        <fullName evidence="2">Flagellar protein FlaG (Modular protein)</fullName>
    </submittedName>
</protein>
<keyword evidence="2" id="KW-0966">Cell projection</keyword>
<keyword evidence="2" id="KW-0282">Flagellum</keyword>
<accession>A0A485M3C9</accession>
<dbReference type="PANTHER" id="PTHR37166:SF1">
    <property type="entry name" value="PROTEIN FLAG"/>
    <property type="match status" value="1"/>
</dbReference>
<name>A0A485M3C9_9ZZZZ</name>
<feature type="compositionally biased region" description="Polar residues" evidence="1">
    <location>
        <begin position="23"/>
        <end position="53"/>
    </location>
</feature>